<sequence>MLRTYLKNPKTKPGIPPRDSEKSKGPPCSGISLLCIQTDEIWKSYINRTAVEIINSIKGAKAKILLEAYGRERP</sequence>
<evidence type="ECO:0000256" key="1">
    <source>
        <dbReference type="SAM" id="MobiDB-lite"/>
    </source>
</evidence>
<reference evidence="2 3" key="1">
    <citation type="journal article" date="2021" name="Commun. Biol.">
        <title>The genome of Shorea leprosula (Dipterocarpaceae) highlights the ecological relevance of drought in aseasonal tropical rainforests.</title>
        <authorList>
            <person name="Ng K.K.S."/>
            <person name="Kobayashi M.J."/>
            <person name="Fawcett J.A."/>
            <person name="Hatakeyama M."/>
            <person name="Paape T."/>
            <person name="Ng C.H."/>
            <person name="Ang C.C."/>
            <person name="Tnah L.H."/>
            <person name="Lee C.T."/>
            <person name="Nishiyama T."/>
            <person name="Sese J."/>
            <person name="O'Brien M.J."/>
            <person name="Copetti D."/>
            <person name="Mohd Noor M.I."/>
            <person name="Ong R.C."/>
            <person name="Putra M."/>
            <person name="Sireger I.Z."/>
            <person name="Indrioko S."/>
            <person name="Kosugi Y."/>
            <person name="Izuno A."/>
            <person name="Isagi Y."/>
            <person name="Lee S.L."/>
            <person name="Shimizu K.K."/>
        </authorList>
    </citation>
    <scope>NUCLEOTIDE SEQUENCE [LARGE SCALE GENOMIC DNA]</scope>
    <source>
        <strain evidence="2">214</strain>
    </source>
</reference>
<accession>A0AAV5J7H2</accession>
<evidence type="ECO:0000313" key="3">
    <source>
        <dbReference type="Proteomes" id="UP001054252"/>
    </source>
</evidence>
<dbReference type="EMBL" id="BPVZ01000029">
    <property type="protein sequence ID" value="GKV08446.1"/>
    <property type="molecule type" value="Genomic_DNA"/>
</dbReference>
<keyword evidence="3" id="KW-1185">Reference proteome</keyword>
<comment type="caution">
    <text evidence="2">The sequence shown here is derived from an EMBL/GenBank/DDBJ whole genome shotgun (WGS) entry which is preliminary data.</text>
</comment>
<dbReference type="AlphaFoldDB" id="A0AAV5J7H2"/>
<feature type="region of interest" description="Disordered" evidence="1">
    <location>
        <begin position="1"/>
        <end position="27"/>
    </location>
</feature>
<protein>
    <submittedName>
        <fullName evidence="2">Uncharacterized protein</fullName>
    </submittedName>
</protein>
<gene>
    <name evidence="2" type="ORF">SLEP1_g20071</name>
</gene>
<organism evidence="2 3">
    <name type="scientific">Rubroshorea leprosula</name>
    <dbReference type="NCBI Taxonomy" id="152421"/>
    <lineage>
        <taxon>Eukaryota</taxon>
        <taxon>Viridiplantae</taxon>
        <taxon>Streptophyta</taxon>
        <taxon>Embryophyta</taxon>
        <taxon>Tracheophyta</taxon>
        <taxon>Spermatophyta</taxon>
        <taxon>Magnoliopsida</taxon>
        <taxon>eudicotyledons</taxon>
        <taxon>Gunneridae</taxon>
        <taxon>Pentapetalae</taxon>
        <taxon>rosids</taxon>
        <taxon>malvids</taxon>
        <taxon>Malvales</taxon>
        <taxon>Dipterocarpaceae</taxon>
        <taxon>Rubroshorea</taxon>
    </lineage>
</organism>
<proteinExistence type="predicted"/>
<evidence type="ECO:0000313" key="2">
    <source>
        <dbReference type="EMBL" id="GKV08446.1"/>
    </source>
</evidence>
<name>A0AAV5J7H2_9ROSI</name>
<dbReference type="Proteomes" id="UP001054252">
    <property type="component" value="Unassembled WGS sequence"/>
</dbReference>